<keyword evidence="2" id="KW-0808">Transferase</keyword>
<dbReference type="SUPFAM" id="SSF53335">
    <property type="entry name" value="S-adenosyl-L-methionine-dependent methyltransferases"/>
    <property type="match status" value="1"/>
</dbReference>
<dbReference type="InterPro" id="IPR041698">
    <property type="entry name" value="Methyltransf_25"/>
</dbReference>
<gene>
    <name evidence="4" type="ORF">METZ01_LOCUS2150</name>
</gene>
<dbReference type="Gene3D" id="3.40.50.150">
    <property type="entry name" value="Vaccinia Virus protein VP39"/>
    <property type="match status" value="1"/>
</dbReference>
<reference evidence="4" key="1">
    <citation type="submission" date="2018-05" db="EMBL/GenBank/DDBJ databases">
        <authorList>
            <person name="Lanie J.A."/>
            <person name="Ng W.-L."/>
            <person name="Kazmierczak K.M."/>
            <person name="Andrzejewski T.M."/>
            <person name="Davidsen T.M."/>
            <person name="Wayne K.J."/>
            <person name="Tettelin H."/>
            <person name="Glass J.I."/>
            <person name="Rusch D."/>
            <person name="Podicherti R."/>
            <person name="Tsui H.-C.T."/>
            <person name="Winkler M.E."/>
        </authorList>
    </citation>
    <scope>NUCLEOTIDE SEQUENCE</scope>
</reference>
<keyword evidence="1" id="KW-0489">Methyltransferase</keyword>
<dbReference type="EMBL" id="UINC01000111">
    <property type="protein sequence ID" value="SUZ49296.1"/>
    <property type="molecule type" value="Genomic_DNA"/>
</dbReference>
<sequence>MTFEAKQQSLVFGEVAEIYHRYRPGYPDELFEWILTTCQTLTTDLVVDVGCGTGKASSPLIERGYEIVGLEPDPAMASIALRELQNSELFSVEESTLDDWTDQARKAALVIAGQSWHWTNPATRFQRVASLLGSNGWLCVFWNRPELAKQPFDTATDLIYAELAPEFKNKSYPVRLPGSKAAISAETPAEEINLSGLFGPVEEFQIEWELEISTLQHIQNLRTQSDHRMLKPSVLEDLLMRVAEQIDLAGGSYRQPFTTHAYAARLSV</sequence>
<dbReference type="Pfam" id="PF13649">
    <property type="entry name" value="Methyltransf_25"/>
    <property type="match status" value="1"/>
</dbReference>
<evidence type="ECO:0000256" key="2">
    <source>
        <dbReference type="ARBA" id="ARBA00022679"/>
    </source>
</evidence>
<dbReference type="CDD" id="cd02440">
    <property type="entry name" value="AdoMet_MTases"/>
    <property type="match status" value="1"/>
</dbReference>
<feature type="domain" description="Methyltransferase" evidence="3">
    <location>
        <begin position="46"/>
        <end position="136"/>
    </location>
</feature>
<accession>A0A381N3X0</accession>
<dbReference type="PANTHER" id="PTHR44942:SF4">
    <property type="entry name" value="METHYLTRANSFERASE TYPE 11 DOMAIN-CONTAINING PROTEIN"/>
    <property type="match status" value="1"/>
</dbReference>
<evidence type="ECO:0000259" key="3">
    <source>
        <dbReference type="Pfam" id="PF13649"/>
    </source>
</evidence>
<name>A0A381N3X0_9ZZZZ</name>
<dbReference type="InterPro" id="IPR029063">
    <property type="entry name" value="SAM-dependent_MTases_sf"/>
</dbReference>
<evidence type="ECO:0000313" key="4">
    <source>
        <dbReference type="EMBL" id="SUZ49296.1"/>
    </source>
</evidence>
<evidence type="ECO:0000256" key="1">
    <source>
        <dbReference type="ARBA" id="ARBA00022603"/>
    </source>
</evidence>
<dbReference type="PANTHER" id="PTHR44942">
    <property type="entry name" value="METHYLTRANSF_11 DOMAIN-CONTAINING PROTEIN"/>
    <property type="match status" value="1"/>
</dbReference>
<dbReference type="GO" id="GO:0008168">
    <property type="term" value="F:methyltransferase activity"/>
    <property type="evidence" value="ECO:0007669"/>
    <property type="project" value="UniProtKB-KW"/>
</dbReference>
<proteinExistence type="predicted"/>
<dbReference type="GO" id="GO:0032259">
    <property type="term" value="P:methylation"/>
    <property type="evidence" value="ECO:0007669"/>
    <property type="project" value="UniProtKB-KW"/>
</dbReference>
<protein>
    <recommendedName>
        <fullName evidence="3">Methyltransferase domain-containing protein</fullName>
    </recommendedName>
</protein>
<dbReference type="AlphaFoldDB" id="A0A381N3X0"/>
<organism evidence="4">
    <name type="scientific">marine metagenome</name>
    <dbReference type="NCBI Taxonomy" id="408172"/>
    <lineage>
        <taxon>unclassified sequences</taxon>
        <taxon>metagenomes</taxon>
        <taxon>ecological metagenomes</taxon>
    </lineage>
</organism>
<dbReference type="InterPro" id="IPR051052">
    <property type="entry name" value="Diverse_substrate_MTase"/>
</dbReference>